<gene>
    <name evidence="8" type="ORF">M427DRAFT_94580</name>
</gene>
<evidence type="ECO:0000256" key="2">
    <source>
        <dbReference type="ARBA" id="ARBA00008340"/>
    </source>
</evidence>
<reference evidence="8 9" key="1">
    <citation type="journal article" date="2015" name="Genome Biol. Evol.">
        <title>Phylogenomic analyses indicate that early fungi evolved digesting cell walls of algal ancestors of land plants.</title>
        <authorList>
            <person name="Chang Y."/>
            <person name="Wang S."/>
            <person name="Sekimoto S."/>
            <person name="Aerts A.L."/>
            <person name="Choi C."/>
            <person name="Clum A."/>
            <person name="LaButti K.M."/>
            <person name="Lindquist E.A."/>
            <person name="Yee Ngan C."/>
            <person name="Ohm R.A."/>
            <person name="Salamov A.A."/>
            <person name="Grigoriev I.V."/>
            <person name="Spatafora J.W."/>
            <person name="Berbee M.L."/>
        </authorList>
    </citation>
    <scope>NUCLEOTIDE SEQUENCE [LARGE SCALE GENOMIC DNA]</scope>
    <source>
        <strain evidence="8 9">JEL478</strain>
    </source>
</reference>
<evidence type="ECO:0000256" key="7">
    <source>
        <dbReference type="SAM" id="Coils"/>
    </source>
</evidence>
<dbReference type="GO" id="GO:0005929">
    <property type="term" value="C:cilium"/>
    <property type="evidence" value="ECO:0007669"/>
    <property type="project" value="UniProtKB-SubCell"/>
</dbReference>
<name>A0A139AU78_GONPJ</name>
<evidence type="ECO:0000256" key="5">
    <source>
        <dbReference type="ARBA" id="ARBA00023069"/>
    </source>
</evidence>
<sequence length="353" mass="41348">LKSLGYPRIVSLDSFRTPSFELVAHILHWLVKNYDPSSDIPLEISTEGDRVLFVKTIAQYLVTKAHIKINPRRLYAADGYAVKEIMKVASVLYDAISLESGNSETSSFHRDIRSNMESLKTCRSLASMISEKGTQLCNLLEREADLRDSRSVVISRPFEFGTLQAAVNDKLQQGRTQLEQMKTQLDQVRGDEANLRSKIEKKKQELDRVEKRMKSLQSVRPAFMDEYERVEQELQQWYQTYTERFRNLSFLEQQLEDFHRIEQEQFQEAENNMRKMQNKLREEELLLLRDVIPSVDLARSNIEDEERKPSGVYYRPAPILSRWRLLAKYRPSARTETFAASKVRRYIHHLVPT</sequence>
<dbReference type="GO" id="GO:0030992">
    <property type="term" value="C:intraciliary transport particle B"/>
    <property type="evidence" value="ECO:0007669"/>
    <property type="project" value="TreeGrafter"/>
</dbReference>
<dbReference type="Pfam" id="PF10234">
    <property type="entry name" value="Cluap1"/>
    <property type="match status" value="1"/>
</dbReference>
<dbReference type="Proteomes" id="UP000070544">
    <property type="component" value="Unassembled WGS sequence"/>
</dbReference>
<feature type="coiled-coil region" evidence="7">
    <location>
        <begin position="171"/>
        <end position="219"/>
    </location>
</feature>
<dbReference type="GO" id="GO:0005815">
    <property type="term" value="C:microtubule organizing center"/>
    <property type="evidence" value="ECO:0007669"/>
    <property type="project" value="TreeGrafter"/>
</dbReference>
<dbReference type="EMBL" id="KQ965736">
    <property type="protein sequence ID" value="KXS20296.1"/>
    <property type="molecule type" value="Genomic_DNA"/>
</dbReference>
<comment type="subcellular location">
    <subcellularLocation>
        <location evidence="1">Cell projection</location>
        <location evidence="1">Cilium</location>
    </subcellularLocation>
</comment>
<evidence type="ECO:0000256" key="4">
    <source>
        <dbReference type="ARBA" id="ARBA00023054"/>
    </source>
</evidence>
<feature type="non-terminal residue" evidence="8">
    <location>
        <position position="1"/>
    </location>
</feature>
<dbReference type="AlphaFoldDB" id="A0A139AU78"/>
<dbReference type="OrthoDB" id="438545at2759"/>
<dbReference type="InterPro" id="IPR019366">
    <property type="entry name" value="Clusterin-associated_protein-1"/>
</dbReference>
<dbReference type="PANTHER" id="PTHR21547">
    <property type="entry name" value="CLUSTERIN ASSOCIATED PROTEIN 1"/>
    <property type="match status" value="1"/>
</dbReference>
<proteinExistence type="inferred from homology"/>
<dbReference type="OMA" id="RKVYGNM"/>
<dbReference type="PANTHER" id="PTHR21547:SF0">
    <property type="entry name" value="CLUSTERIN-ASSOCIATED PROTEIN 1"/>
    <property type="match status" value="1"/>
</dbReference>
<feature type="coiled-coil region" evidence="7">
    <location>
        <begin position="259"/>
        <end position="286"/>
    </location>
</feature>
<organism evidence="8 9">
    <name type="scientific">Gonapodya prolifera (strain JEL478)</name>
    <name type="common">Monoblepharis prolifera</name>
    <dbReference type="NCBI Taxonomy" id="1344416"/>
    <lineage>
        <taxon>Eukaryota</taxon>
        <taxon>Fungi</taxon>
        <taxon>Fungi incertae sedis</taxon>
        <taxon>Chytridiomycota</taxon>
        <taxon>Chytridiomycota incertae sedis</taxon>
        <taxon>Monoblepharidomycetes</taxon>
        <taxon>Monoblepharidales</taxon>
        <taxon>Gonapodyaceae</taxon>
        <taxon>Gonapodya</taxon>
    </lineage>
</organism>
<evidence type="ECO:0000256" key="6">
    <source>
        <dbReference type="ARBA" id="ARBA00023273"/>
    </source>
</evidence>
<dbReference type="STRING" id="1344416.A0A139AU78"/>
<accession>A0A139AU78</accession>
<evidence type="ECO:0000256" key="3">
    <source>
        <dbReference type="ARBA" id="ARBA00022794"/>
    </source>
</evidence>
<keyword evidence="5" id="KW-0969">Cilium</keyword>
<dbReference type="GO" id="GO:0060271">
    <property type="term" value="P:cilium assembly"/>
    <property type="evidence" value="ECO:0007669"/>
    <property type="project" value="TreeGrafter"/>
</dbReference>
<keyword evidence="9" id="KW-1185">Reference proteome</keyword>
<evidence type="ECO:0008006" key="10">
    <source>
        <dbReference type="Google" id="ProtNLM"/>
    </source>
</evidence>
<comment type="similarity">
    <text evidence="2">Belongs to the CLUAP1 family.</text>
</comment>
<evidence type="ECO:0000256" key="1">
    <source>
        <dbReference type="ARBA" id="ARBA00004138"/>
    </source>
</evidence>
<keyword evidence="4 7" id="KW-0175">Coiled coil</keyword>
<keyword evidence="3" id="KW-0970">Cilium biogenesis/degradation</keyword>
<evidence type="ECO:0000313" key="9">
    <source>
        <dbReference type="Proteomes" id="UP000070544"/>
    </source>
</evidence>
<dbReference type="SUPFAM" id="SSF57997">
    <property type="entry name" value="Tropomyosin"/>
    <property type="match status" value="1"/>
</dbReference>
<protein>
    <recommendedName>
        <fullName evidence="10">Clusterin-associated protein 1</fullName>
    </recommendedName>
</protein>
<keyword evidence="6" id="KW-0966">Cell projection</keyword>
<evidence type="ECO:0000313" key="8">
    <source>
        <dbReference type="EMBL" id="KXS20296.1"/>
    </source>
</evidence>